<dbReference type="Gene3D" id="2.40.160.20">
    <property type="match status" value="1"/>
</dbReference>
<dbReference type="InterPro" id="IPR011250">
    <property type="entry name" value="OMP/PagP_B-barrel"/>
</dbReference>
<evidence type="ECO:0000313" key="1">
    <source>
        <dbReference type="EMBL" id="NOK32708.1"/>
    </source>
</evidence>
<keyword evidence="2" id="KW-1185">Reference proteome</keyword>
<evidence type="ECO:0000313" key="2">
    <source>
        <dbReference type="Proteomes" id="UP000563426"/>
    </source>
</evidence>
<dbReference type="OrthoDB" id="5380808at2"/>
<dbReference type="Proteomes" id="UP000563426">
    <property type="component" value="Unassembled WGS sequence"/>
</dbReference>
<name>A0A3A8HMF5_9BACT</name>
<proteinExistence type="predicted"/>
<protein>
    <recommendedName>
        <fullName evidence="3">Outer membrane protein beta-barrel domain-containing protein</fullName>
    </recommendedName>
</protein>
<sequence length="206" mass="22209">MDTKWKWLAVAGVLLAGPAGADGWHGYASVGAGITLDHFSEWRAKGPALQAWLAVETPPGLSLGAVFETTQTWGQQFAEANNPSELSHVQLDYTAVGLEARLRFLGDKPVTPWVGARLAKSWSQPFTPNSLGQLRREDFDVTSMAFRVGVDGWISDRWGISIATAIQFCDVKFTKDADDTSASAGVSVNMCAKPLQSIVAGPVLRF</sequence>
<dbReference type="RefSeq" id="WP_120528548.1">
    <property type="nucleotide sequence ID" value="NZ_JABFJV010000019.1"/>
</dbReference>
<organism evidence="1 2">
    <name type="scientific">Corallococcus exercitus</name>
    <dbReference type="NCBI Taxonomy" id="2316736"/>
    <lineage>
        <taxon>Bacteria</taxon>
        <taxon>Pseudomonadati</taxon>
        <taxon>Myxococcota</taxon>
        <taxon>Myxococcia</taxon>
        <taxon>Myxococcales</taxon>
        <taxon>Cystobacterineae</taxon>
        <taxon>Myxococcaceae</taxon>
        <taxon>Corallococcus</taxon>
    </lineage>
</organism>
<dbReference type="AlphaFoldDB" id="A0A3A8HMF5"/>
<dbReference type="EMBL" id="JABFJV010000019">
    <property type="protein sequence ID" value="NOK32708.1"/>
    <property type="molecule type" value="Genomic_DNA"/>
</dbReference>
<evidence type="ECO:0008006" key="3">
    <source>
        <dbReference type="Google" id="ProtNLM"/>
    </source>
</evidence>
<dbReference type="SUPFAM" id="SSF56925">
    <property type="entry name" value="OMPA-like"/>
    <property type="match status" value="1"/>
</dbReference>
<accession>A0A3A8HMF5</accession>
<reference evidence="1 2" key="1">
    <citation type="submission" date="2020-05" db="EMBL/GenBank/DDBJ databases">
        <authorList>
            <person name="Whitworth D."/>
        </authorList>
    </citation>
    <scope>NUCLEOTIDE SEQUENCE [LARGE SCALE GENOMIC DNA]</scope>
    <source>
        <strain evidence="1 2">AB043B</strain>
    </source>
</reference>
<comment type="caution">
    <text evidence="1">The sequence shown here is derived from an EMBL/GenBank/DDBJ whole genome shotgun (WGS) entry which is preliminary data.</text>
</comment>
<gene>
    <name evidence="1" type="ORF">HMI49_05790</name>
</gene>